<evidence type="ECO:0000313" key="2">
    <source>
        <dbReference type="EMBL" id="MBR7836003.1"/>
    </source>
</evidence>
<organism evidence="2 3">
    <name type="scientific">Actinospica durhamensis</name>
    <dbReference type="NCBI Taxonomy" id="1508375"/>
    <lineage>
        <taxon>Bacteria</taxon>
        <taxon>Bacillati</taxon>
        <taxon>Actinomycetota</taxon>
        <taxon>Actinomycetes</taxon>
        <taxon>Catenulisporales</taxon>
        <taxon>Actinospicaceae</taxon>
        <taxon>Actinospica</taxon>
    </lineage>
</organism>
<evidence type="ECO:0000256" key="1">
    <source>
        <dbReference type="SAM" id="MobiDB-lite"/>
    </source>
</evidence>
<reference evidence="2" key="1">
    <citation type="submission" date="2021-04" db="EMBL/GenBank/DDBJ databases">
        <title>Genome based classification of Actinospica acidithermotolerans sp. nov., an actinobacterium isolated from an Indonesian hot spring.</title>
        <authorList>
            <person name="Kusuma A.B."/>
            <person name="Putra K.E."/>
            <person name="Nafisah S."/>
            <person name="Loh J."/>
            <person name="Nouioui I."/>
            <person name="Goodfellow M."/>
        </authorList>
    </citation>
    <scope>NUCLEOTIDE SEQUENCE</scope>
    <source>
        <strain evidence="2">CSCA 57</strain>
    </source>
</reference>
<accession>A0A941ERU6</accession>
<dbReference type="RefSeq" id="WP_212530492.1">
    <property type="nucleotide sequence ID" value="NZ_JAGSOG010000119.1"/>
</dbReference>
<comment type="caution">
    <text evidence="2">The sequence shown here is derived from an EMBL/GenBank/DDBJ whole genome shotgun (WGS) entry which is preliminary data.</text>
</comment>
<proteinExistence type="predicted"/>
<dbReference type="AlphaFoldDB" id="A0A941ERU6"/>
<sequence length="137" mass="14458">MDPLTFLLPGTQSLVSTILAEGWTQTRAALARKWSKKGTISQDAAEQELERGHELSLEVAGGDEADTDGRRALLEAYWTGYLAGLSAGHADLLDAIRELGAAREAGDSTPAPSRGSEGVPLLPWLGSSRLMVSQAAV</sequence>
<evidence type="ECO:0000313" key="3">
    <source>
        <dbReference type="Proteomes" id="UP000675781"/>
    </source>
</evidence>
<dbReference type="EMBL" id="JAGSOG010000119">
    <property type="protein sequence ID" value="MBR7836003.1"/>
    <property type="molecule type" value="Genomic_DNA"/>
</dbReference>
<protein>
    <submittedName>
        <fullName evidence="2">Uncharacterized protein</fullName>
    </submittedName>
</protein>
<keyword evidence="3" id="KW-1185">Reference proteome</keyword>
<name>A0A941ERU6_9ACTN</name>
<gene>
    <name evidence="2" type="ORF">KDL01_22195</name>
</gene>
<dbReference type="Proteomes" id="UP000675781">
    <property type="component" value="Unassembled WGS sequence"/>
</dbReference>
<feature type="region of interest" description="Disordered" evidence="1">
    <location>
        <begin position="35"/>
        <end position="63"/>
    </location>
</feature>